<accession>A0A927JEB7</accession>
<evidence type="ECO:0000313" key="3">
    <source>
        <dbReference type="Proteomes" id="UP000642993"/>
    </source>
</evidence>
<name>A0A927JEB7_9ACTN</name>
<feature type="active site" evidence="1">
    <location>
        <position position="37"/>
    </location>
</feature>
<dbReference type="PIRSF" id="PIRSF006755">
    <property type="entry name" value="DTB_synth"/>
    <property type="match status" value="1"/>
</dbReference>
<comment type="subunit">
    <text evidence="1">Homodimer.</text>
</comment>
<comment type="caution">
    <text evidence="2">The sequence shown here is derived from an EMBL/GenBank/DDBJ whole genome shotgun (WGS) entry which is preliminary data.</text>
</comment>
<evidence type="ECO:0000313" key="2">
    <source>
        <dbReference type="EMBL" id="MBD8507788.1"/>
    </source>
</evidence>
<dbReference type="Pfam" id="PF13500">
    <property type="entry name" value="AAA_26"/>
    <property type="match status" value="1"/>
</dbReference>
<feature type="binding site" evidence="1">
    <location>
        <position position="16"/>
    </location>
    <ligand>
        <name>Mg(2+)</name>
        <dbReference type="ChEBI" id="CHEBI:18420"/>
    </ligand>
</feature>
<comment type="similarity">
    <text evidence="1">Belongs to the dethiobiotin synthetase family.</text>
</comment>
<dbReference type="CDD" id="cd03109">
    <property type="entry name" value="DTBS"/>
    <property type="match status" value="1"/>
</dbReference>
<comment type="function">
    <text evidence="1">Catalyzes a mechanistically unusual reaction, the ATP-dependent insertion of CO2 between the N7 and N8 nitrogen atoms of 7,8-diaminopelargonic acid (DAPA, also called 7,8-diammoniononanoate) to form a ureido ring.</text>
</comment>
<feature type="binding site" evidence="1">
    <location>
        <position position="41"/>
    </location>
    <ligand>
        <name>substrate</name>
    </ligand>
</feature>
<dbReference type="PANTHER" id="PTHR43210">
    <property type="entry name" value="DETHIOBIOTIN SYNTHETASE"/>
    <property type="match status" value="1"/>
</dbReference>
<comment type="catalytic activity">
    <reaction evidence="1">
        <text>(7R,8S)-7,8-diammoniononanoate + CO2 + ATP = (4R,5S)-dethiobiotin + ADP + phosphate + 3 H(+)</text>
        <dbReference type="Rhea" id="RHEA:15805"/>
        <dbReference type="ChEBI" id="CHEBI:15378"/>
        <dbReference type="ChEBI" id="CHEBI:16526"/>
        <dbReference type="ChEBI" id="CHEBI:30616"/>
        <dbReference type="ChEBI" id="CHEBI:43474"/>
        <dbReference type="ChEBI" id="CHEBI:149469"/>
        <dbReference type="ChEBI" id="CHEBI:149473"/>
        <dbReference type="ChEBI" id="CHEBI:456216"/>
        <dbReference type="EC" id="6.3.3.3"/>
    </reaction>
</comment>
<keyword evidence="1" id="KW-0547">Nucleotide-binding</keyword>
<keyword evidence="1" id="KW-0067">ATP-binding</keyword>
<keyword evidence="1" id="KW-0093">Biotin biosynthesis</keyword>
<keyword evidence="1" id="KW-0963">Cytoplasm</keyword>
<dbReference type="GO" id="GO:0005829">
    <property type="term" value="C:cytosol"/>
    <property type="evidence" value="ECO:0007669"/>
    <property type="project" value="TreeGrafter"/>
</dbReference>
<feature type="binding site" evidence="1">
    <location>
        <begin position="109"/>
        <end position="112"/>
    </location>
    <ligand>
        <name>ATP</name>
        <dbReference type="ChEBI" id="CHEBI:30616"/>
    </ligand>
</feature>
<protein>
    <recommendedName>
        <fullName evidence="1">ATP-dependent dethiobiotin synthetase BioD</fullName>
        <ecNumber evidence="1">6.3.3.3</ecNumber>
    </recommendedName>
    <alternativeName>
        <fullName evidence="1">DTB synthetase</fullName>
        <shortName evidence="1">DTBS</shortName>
    </alternativeName>
    <alternativeName>
        <fullName evidence="1">Dethiobiotin synthase</fullName>
    </alternativeName>
</protein>
<dbReference type="Proteomes" id="UP000642993">
    <property type="component" value="Unassembled WGS sequence"/>
</dbReference>
<keyword evidence="1 2" id="KW-0436">Ligase</keyword>
<sequence length="233" mass="24409">MSVLLITGTSTEVGKTAATAVLAAIALGSGASVAVCKPAQTGIDDGEPGDLAEIERRVPGIHAVELARYPEPLAPLTAARRSSRPALRLAELLESVRELEARHDLVLVEGAGGVLVQLGADGFTLRDVARELAAPVVIVAAAGLGTLNHTALTAEALRHEEVAIAGIVIGAWPAEPDLAMRCNRTDLSAVTGVPVVGVIPAGMPLAERDTFTSAARHWIEPRFQDFYLHRRDT</sequence>
<dbReference type="HAMAP" id="MF_00336">
    <property type="entry name" value="BioD"/>
    <property type="match status" value="1"/>
</dbReference>
<feature type="binding site" evidence="1">
    <location>
        <position position="50"/>
    </location>
    <ligand>
        <name>Mg(2+)</name>
        <dbReference type="ChEBI" id="CHEBI:18420"/>
    </ligand>
</feature>
<comment type="pathway">
    <text evidence="1">Cofactor biosynthesis; biotin biosynthesis; biotin from 7,8-diaminononanoate: step 1/2.</text>
</comment>
<dbReference type="EMBL" id="JACYWE010000010">
    <property type="protein sequence ID" value="MBD8507788.1"/>
    <property type="molecule type" value="Genomic_DNA"/>
</dbReference>
<keyword evidence="1" id="KW-0460">Magnesium</keyword>
<dbReference type="EC" id="6.3.3.3" evidence="1"/>
<organism evidence="2 3">
    <name type="scientific">Lolliginicoccus lacisalsi</name>
    <dbReference type="NCBI Taxonomy" id="2742202"/>
    <lineage>
        <taxon>Bacteria</taxon>
        <taxon>Bacillati</taxon>
        <taxon>Actinomycetota</taxon>
        <taxon>Actinomycetes</taxon>
        <taxon>Mycobacteriales</taxon>
        <taxon>Hoyosellaceae</taxon>
        <taxon>Lolliginicoccus</taxon>
    </lineage>
</organism>
<dbReference type="RefSeq" id="WP_192040239.1">
    <property type="nucleotide sequence ID" value="NZ_JACYWE010000010.1"/>
</dbReference>
<comment type="cofactor">
    <cofactor evidence="1">
        <name>Mg(2+)</name>
        <dbReference type="ChEBI" id="CHEBI:18420"/>
    </cofactor>
</comment>
<dbReference type="AlphaFoldDB" id="A0A927JEB7"/>
<dbReference type="PANTHER" id="PTHR43210:SF5">
    <property type="entry name" value="DETHIOBIOTIN SYNTHETASE"/>
    <property type="match status" value="1"/>
</dbReference>
<feature type="binding site" evidence="1">
    <location>
        <position position="50"/>
    </location>
    <ligand>
        <name>ATP</name>
        <dbReference type="ChEBI" id="CHEBI:30616"/>
    </ligand>
</feature>
<dbReference type="GO" id="GO:0000287">
    <property type="term" value="F:magnesium ion binding"/>
    <property type="evidence" value="ECO:0007669"/>
    <property type="project" value="UniProtKB-UniRule"/>
</dbReference>
<dbReference type="InterPro" id="IPR004472">
    <property type="entry name" value="DTB_synth_BioD"/>
</dbReference>
<evidence type="ECO:0000256" key="1">
    <source>
        <dbReference type="HAMAP-Rule" id="MF_00336"/>
    </source>
</evidence>
<dbReference type="SUPFAM" id="SSF52540">
    <property type="entry name" value="P-loop containing nucleoside triphosphate hydrolases"/>
    <property type="match status" value="1"/>
</dbReference>
<reference evidence="2" key="1">
    <citation type="submission" date="2020-09" db="EMBL/GenBank/DDBJ databases">
        <title>Hoyosella lacisalsi sp. nov., a halotolerant actinobacterium isolated from soil of Lake Gudzhirganskoe.</title>
        <authorList>
            <person name="Yang Q."/>
            <person name="Guo P.Y."/>
            <person name="Liu S.W."/>
            <person name="Li F.N."/>
            <person name="Sun C.H."/>
        </authorList>
    </citation>
    <scope>NUCLEOTIDE SEQUENCE</scope>
    <source>
        <strain evidence="2">G463</strain>
    </source>
</reference>
<dbReference type="GO" id="GO:0005524">
    <property type="term" value="F:ATP binding"/>
    <property type="evidence" value="ECO:0007669"/>
    <property type="project" value="UniProtKB-UniRule"/>
</dbReference>
<dbReference type="GO" id="GO:0009102">
    <property type="term" value="P:biotin biosynthetic process"/>
    <property type="evidence" value="ECO:0007669"/>
    <property type="project" value="UniProtKB-UniRule"/>
</dbReference>
<keyword evidence="1" id="KW-0479">Metal-binding</keyword>
<dbReference type="Gene3D" id="3.40.50.300">
    <property type="entry name" value="P-loop containing nucleotide triphosphate hydrolases"/>
    <property type="match status" value="1"/>
</dbReference>
<keyword evidence="3" id="KW-1185">Reference proteome</keyword>
<comment type="subcellular location">
    <subcellularLocation>
        <location evidence="1">Cytoplasm</location>
    </subcellularLocation>
</comment>
<gene>
    <name evidence="1 2" type="primary">bioD</name>
    <name evidence="2" type="ORF">HT102_14965</name>
</gene>
<dbReference type="NCBIfam" id="TIGR00347">
    <property type="entry name" value="bioD"/>
    <property type="match status" value="1"/>
</dbReference>
<comment type="caution">
    <text evidence="1">Lacks conserved residue(s) required for the propagation of feature annotation.</text>
</comment>
<feature type="binding site" evidence="1">
    <location>
        <position position="109"/>
    </location>
    <ligand>
        <name>Mg(2+)</name>
        <dbReference type="ChEBI" id="CHEBI:18420"/>
    </ligand>
</feature>
<dbReference type="GO" id="GO:0004141">
    <property type="term" value="F:dethiobiotin synthase activity"/>
    <property type="evidence" value="ECO:0007669"/>
    <property type="project" value="UniProtKB-UniRule"/>
</dbReference>
<dbReference type="InterPro" id="IPR027417">
    <property type="entry name" value="P-loop_NTPase"/>
</dbReference>
<proteinExistence type="inferred from homology"/>